<evidence type="ECO:0000313" key="3">
    <source>
        <dbReference type="Proteomes" id="UP000659388"/>
    </source>
</evidence>
<keyword evidence="3" id="KW-1185">Reference proteome</keyword>
<dbReference type="InterPro" id="IPR052935">
    <property type="entry name" value="Mg2+_PAP"/>
</dbReference>
<dbReference type="RefSeq" id="WP_202241773.1">
    <property type="nucleotide sequence ID" value="NZ_JAESIY010000001.1"/>
</dbReference>
<accession>A0A937F1T0</accession>
<dbReference type="AlphaFoldDB" id="A0A937F1T0"/>
<protein>
    <submittedName>
        <fullName evidence="2">DUF2183 domain-containing protein</fullName>
    </submittedName>
</protein>
<dbReference type="Proteomes" id="UP000659388">
    <property type="component" value="Unassembled WGS sequence"/>
</dbReference>
<feature type="domain" description="Phosphatidate phosphatase APP1 catalytic" evidence="1">
    <location>
        <begin position="104"/>
        <end position="261"/>
    </location>
</feature>
<dbReference type="InterPro" id="IPR019236">
    <property type="entry name" value="APP1_cat"/>
</dbReference>
<proteinExistence type="predicted"/>
<dbReference type="PANTHER" id="PTHR28208:SF3">
    <property type="entry name" value="PHOSPHATIDATE PHOSPHATASE APP1"/>
    <property type="match status" value="1"/>
</dbReference>
<dbReference type="GO" id="GO:0008195">
    <property type="term" value="F:phosphatidate phosphatase activity"/>
    <property type="evidence" value="ECO:0007669"/>
    <property type="project" value="InterPro"/>
</dbReference>
<comment type="caution">
    <text evidence="2">The sequence shown here is derived from an EMBL/GenBank/DDBJ whole genome shotgun (WGS) entry which is preliminary data.</text>
</comment>
<evidence type="ECO:0000313" key="2">
    <source>
        <dbReference type="EMBL" id="MBL3654711.1"/>
    </source>
</evidence>
<dbReference type="Pfam" id="PF09949">
    <property type="entry name" value="APP1_cat"/>
    <property type="match status" value="1"/>
</dbReference>
<gene>
    <name evidence="2" type="ORF">JL102_01115</name>
</gene>
<sequence>MLDDRVLYEASEEDKRRKNFRAMISRYLSEAIPDVRVRVRLFGFEKEVVTDENGLFEALFEFEEELPQHGWHTASFKVLDILVDDQKDIETETEVYIEEPNSCFGIISDVDDTILISHATQTLRKLRLILTKNSKTRLPFTGVAAFYDALRRGTKSESSNPIFYVSSSEWNLYDFLENFCEVRNIPKGPFLLQELKTSLWELMKSGGGTHNHKLIKIRHLFEVYKDLSFILIGDSGQRDSELYVQITQEFPGRVKAIYIRDVSKKSKEKKVLRQAEDIKALNVDMLLVSDTAVAAEHAYSKGFINEEELQQVIKETREQEGRSESLVGQIVEGNTE</sequence>
<organism evidence="2 3">
    <name type="scientific">Fulvivirga sediminis</name>
    <dbReference type="NCBI Taxonomy" id="2803949"/>
    <lineage>
        <taxon>Bacteria</taxon>
        <taxon>Pseudomonadati</taxon>
        <taxon>Bacteroidota</taxon>
        <taxon>Cytophagia</taxon>
        <taxon>Cytophagales</taxon>
        <taxon>Fulvivirgaceae</taxon>
        <taxon>Fulvivirga</taxon>
    </lineage>
</organism>
<name>A0A937F1T0_9BACT</name>
<reference evidence="2" key="1">
    <citation type="submission" date="2021-01" db="EMBL/GenBank/DDBJ databases">
        <title>Fulvivirga kasyanovii gen. nov., sp nov., a novel member of the phylum Bacteroidetes isolated from seawater in a mussel farm.</title>
        <authorList>
            <person name="Zhao L.-H."/>
            <person name="Wang Z.-J."/>
        </authorList>
    </citation>
    <scope>NUCLEOTIDE SEQUENCE</scope>
    <source>
        <strain evidence="2">2943</strain>
    </source>
</reference>
<evidence type="ECO:0000259" key="1">
    <source>
        <dbReference type="Pfam" id="PF09949"/>
    </source>
</evidence>
<dbReference type="PANTHER" id="PTHR28208">
    <property type="entry name" value="PHOSPHATIDATE PHOSPHATASE APP1"/>
    <property type="match status" value="1"/>
</dbReference>
<dbReference type="EMBL" id="JAESIY010000001">
    <property type="protein sequence ID" value="MBL3654711.1"/>
    <property type="molecule type" value="Genomic_DNA"/>
</dbReference>